<protein>
    <submittedName>
        <fullName evidence="2">SIMPL domain-containing protein</fullName>
    </submittedName>
</protein>
<dbReference type="PANTHER" id="PTHR34387">
    <property type="entry name" value="SLR1258 PROTEIN"/>
    <property type="match status" value="1"/>
</dbReference>
<evidence type="ECO:0000313" key="3">
    <source>
        <dbReference type="Proteomes" id="UP001163821"/>
    </source>
</evidence>
<comment type="caution">
    <text evidence="2">The sequence shown here is derived from an EMBL/GenBank/DDBJ whole genome shotgun (WGS) entry which is preliminary data.</text>
</comment>
<gene>
    <name evidence="2" type="ORF">N2K84_09230</name>
</gene>
<dbReference type="AlphaFoldDB" id="A0AA41Y8J6"/>
<keyword evidence="3" id="KW-1185">Reference proteome</keyword>
<accession>A0AA41Y8J6</accession>
<feature type="signal peptide" evidence="1">
    <location>
        <begin position="1"/>
        <end position="19"/>
    </location>
</feature>
<dbReference type="GO" id="GO:0006974">
    <property type="term" value="P:DNA damage response"/>
    <property type="evidence" value="ECO:0007669"/>
    <property type="project" value="TreeGrafter"/>
</dbReference>
<evidence type="ECO:0000313" key="2">
    <source>
        <dbReference type="EMBL" id="MCW0482908.1"/>
    </source>
</evidence>
<sequence length="235" mass="26929">MKTIYLLLCLMILSGVSIAQNQLNPLESTPYIEVTGEGKLEVVPDEIYLQFTLKERYDGRNKIELDNLEKKMKQLMQKNKFKLEDLSLADASADFISIKRKKKDVLASKEFVMKVSTTSELTDLLAILDEVEVQDAFVSRVDHSRIEDLKIDVKMQAVKNAKEKASYLLSAIDEKPGKVLFIQERETYEPIFTPRTKMMSTVMMAESEDAAQPEVEISFQKIKLNYKVFARFAVN</sequence>
<dbReference type="RefSeq" id="WP_282591511.1">
    <property type="nucleotide sequence ID" value="NZ_JAPAAF010000010.1"/>
</dbReference>
<dbReference type="Gene3D" id="3.30.70.2970">
    <property type="entry name" value="Protein of unknown function (DUF541), domain 2"/>
    <property type="match status" value="1"/>
</dbReference>
<dbReference type="Gene3D" id="3.30.110.170">
    <property type="entry name" value="Protein of unknown function (DUF541), domain 1"/>
    <property type="match status" value="1"/>
</dbReference>
<proteinExistence type="predicted"/>
<keyword evidence="1" id="KW-0732">Signal</keyword>
<dbReference type="PANTHER" id="PTHR34387:SF1">
    <property type="entry name" value="PERIPLASMIC IMMUNOGENIC PROTEIN"/>
    <property type="match status" value="1"/>
</dbReference>
<dbReference type="EMBL" id="JAPAAF010000010">
    <property type="protein sequence ID" value="MCW0482908.1"/>
    <property type="molecule type" value="Genomic_DNA"/>
</dbReference>
<reference evidence="2" key="1">
    <citation type="submission" date="2022-10" db="EMBL/GenBank/DDBJ databases">
        <title>Gaoshiqiia sediminis gen. nov., sp. nov., isolated from coastal sediment.</title>
        <authorList>
            <person name="Yu W.X."/>
            <person name="Mu D.S."/>
            <person name="Du J.Z."/>
            <person name="Liang Y.Q."/>
        </authorList>
    </citation>
    <scope>NUCLEOTIDE SEQUENCE</scope>
    <source>
        <strain evidence="2">A06</strain>
    </source>
</reference>
<dbReference type="InterPro" id="IPR007497">
    <property type="entry name" value="SIMPL/DUF541"/>
</dbReference>
<name>A0AA41Y8J6_9BACT</name>
<dbReference type="Pfam" id="PF04402">
    <property type="entry name" value="SIMPL"/>
    <property type="match status" value="1"/>
</dbReference>
<dbReference type="InterPro" id="IPR052022">
    <property type="entry name" value="26kDa_periplasmic_antigen"/>
</dbReference>
<organism evidence="2 3">
    <name type="scientific">Gaoshiqia sediminis</name>
    <dbReference type="NCBI Taxonomy" id="2986998"/>
    <lineage>
        <taxon>Bacteria</taxon>
        <taxon>Pseudomonadati</taxon>
        <taxon>Bacteroidota</taxon>
        <taxon>Bacteroidia</taxon>
        <taxon>Marinilabiliales</taxon>
        <taxon>Prolixibacteraceae</taxon>
        <taxon>Gaoshiqia</taxon>
    </lineage>
</organism>
<evidence type="ECO:0000256" key="1">
    <source>
        <dbReference type="SAM" id="SignalP"/>
    </source>
</evidence>
<feature type="chain" id="PRO_5041241877" evidence="1">
    <location>
        <begin position="20"/>
        <end position="235"/>
    </location>
</feature>
<dbReference type="Proteomes" id="UP001163821">
    <property type="component" value="Unassembled WGS sequence"/>
</dbReference>